<feature type="compositionally biased region" description="Polar residues" evidence="2">
    <location>
        <begin position="51"/>
        <end position="66"/>
    </location>
</feature>
<feature type="compositionally biased region" description="Low complexity" evidence="2">
    <location>
        <begin position="67"/>
        <end position="78"/>
    </location>
</feature>
<accession>A0A423X5N5</accession>
<feature type="region of interest" description="Disordered" evidence="2">
    <location>
        <begin position="1"/>
        <end position="81"/>
    </location>
</feature>
<dbReference type="STRING" id="356882.A0A423X5N5"/>
<dbReference type="InterPro" id="IPR011990">
    <property type="entry name" value="TPR-like_helical_dom_sf"/>
</dbReference>
<dbReference type="OrthoDB" id="272077at2759"/>
<dbReference type="SUPFAM" id="SSF81901">
    <property type="entry name" value="HCP-like"/>
    <property type="match status" value="1"/>
</dbReference>
<proteinExistence type="predicted"/>
<dbReference type="Gene3D" id="1.25.40.10">
    <property type="entry name" value="Tetratricopeptide repeat domain"/>
    <property type="match status" value="2"/>
</dbReference>
<feature type="region of interest" description="Disordered" evidence="2">
    <location>
        <begin position="401"/>
        <end position="431"/>
    </location>
</feature>
<gene>
    <name evidence="3" type="ORF">VMCG_01033</name>
</gene>
<protein>
    <submittedName>
        <fullName evidence="3">Uncharacterized protein</fullName>
    </submittedName>
</protein>
<reference evidence="3 4" key="1">
    <citation type="submission" date="2015-09" db="EMBL/GenBank/DDBJ databases">
        <title>Host preference determinants of Valsa canker pathogens revealed by comparative genomics.</title>
        <authorList>
            <person name="Yin Z."/>
            <person name="Huang L."/>
        </authorList>
    </citation>
    <scope>NUCLEOTIDE SEQUENCE [LARGE SCALE GENOMIC DNA]</scope>
    <source>
        <strain evidence="3 4">03-1</strain>
    </source>
</reference>
<sequence length="431" mass="46865">MISPEFGTEFDLQPDINSGDNSTVDLAPDSTSTIQTLTVNGDNRHSRETDNSASTPSLSNPHTSTDASVVTTPADPAAPVSPPALCAECTKSLEGAGPENNIDAGSLREWEARAILQKLANAGYPFAQYYLADGYASGLFGKGKEDYNSAFPLFVLAAKHGHAESAYRTGLCYEFGWGCRKDPTKAVQFLRTAASKRHPGAMTRLGKACLSGDLGEKRYREGLKWMKLATESADAMYNAAPYHLGCLYETGYGEDIFKDEGYSAELFTQAAELGHPEANYRMGDAYEHGKLHCPRDPALSVHFYTGAAERGHAGAMMGLCAWYLIGAEPILEKDEEEACEWARRSAELGYVKAQYAVGYFTEMGIGCRRDILEANVWYVKAAEAGDERAQQRLNAIRAAASGEKPMEVGPPKAQALKKRRSGTKEENCMVM</sequence>
<dbReference type="Pfam" id="PF08238">
    <property type="entry name" value="Sel1"/>
    <property type="match status" value="7"/>
</dbReference>
<dbReference type="Proteomes" id="UP000283895">
    <property type="component" value="Unassembled WGS sequence"/>
</dbReference>
<keyword evidence="4" id="KW-1185">Reference proteome</keyword>
<evidence type="ECO:0000256" key="2">
    <source>
        <dbReference type="SAM" id="MobiDB-lite"/>
    </source>
</evidence>
<evidence type="ECO:0000313" key="4">
    <source>
        <dbReference type="Proteomes" id="UP000283895"/>
    </source>
</evidence>
<dbReference type="AlphaFoldDB" id="A0A423X5N5"/>
<dbReference type="PANTHER" id="PTHR46430:SF1">
    <property type="entry name" value="CHITIN SYNTHASE REGULATOR SKT5-RELATED"/>
    <property type="match status" value="1"/>
</dbReference>
<dbReference type="PANTHER" id="PTHR46430">
    <property type="entry name" value="PROTEIN SKT5-RELATED"/>
    <property type="match status" value="1"/>
</dbReference>
<organism evidence="3 4">
    <name type="scientific">Cytospora schulzeri</name>
    <dbReference type="NCBI Taxonomy" id="448051"/>
    <lineage>
        <taxon>Eukaryota</taxon>
        <taxon>Fungi</taxon>
        <taxon>Dikarya</taxon>
        <taxon>Ascomycota</taxon>
        <taxon>Pezizomycotina</taxon>
        <taxon>Sordariomycetes</taxon>
        <taxon>Sordariomycetidae</taxon>
        <taxon>Diaporthales</taxon>
        <taxon>Cytosporaceae</taxon>
        <taxon>Cytospora</taxon>
    </lineage>
</organism>
<feature type="compositionally biased region" description="Polar residues" evidence="2">
    <location>
        <begin position="15"/>
        <end position="41"/>
    </location>
</feature>
<name>A0A423X5N5_9PEZI</name>
<dbReference type="EMBL" id="LKEA01000002">
    <property type="protein sequence ID" value="ROW10970.1"/>
    <property type="molecule type" value="Genomic_DNA"/>
</dbReference>
<dbReference type="InterPro" id="IPR051726">
    <property type="entry name" value="Chitin_Synth_Reg"/>
</dbReference>
<keyword evidence="1" id="KW-0677">Repeat</keyword>
<evidence type="ECO:0000313" key="3">
    <source>
        <dbReference type="EMBL" id="ROW10970.1"/>
    </source>
</evidence>
<dbReference type="SMART" id="SM00671">
    <property type="entry name" value="SEL1"/>
    <property type="match status" value="7"/>
</dbReference>
<evidence type="ECO:0000256" key="1">
    <source>
        <dbReference type="ARBA" id="ARBA00022737"/>
    </source>
</evidence>
<feature type="compositionally biased region" description="Basic and acidic residues" evidence="2">
    <location>
        <begin position="422"/>
        <end position="431"/>
    </location>
</feature>
<comment type="caution">
    <text evidence="3">The sequence shown here is derived from an EMBL/GenBank/DDBJ whole genome shotgun (WGS) entry which is preliminary data.</text>
</comment>
<dbReference type="InterPro" id="IPR006597">
    <property type="entry name" value="Sel1-like"/>
</dbReference>